<organism>
    <name type="scientific">Pediculus humanus subsp. corporis</name>
    <name type="common">Body louse</name>
    <dbReference type="NCBI Taxonomy" id="121224"/>
    <lineage>
        <taxon>Eukaryota</taxon>
        <taxon>Metazoa</taxon>
        <taxon>Ecdysozoa</taxon>
        <taxon>Arthropoda</taxon>
        <taxon>Hexapoda</taxon>
        <taxon>Insecta</taxon>
        <taxon>Pterygota</taxon>
        <taxon>Neoptera</taxon>
        <taxon>Paraneoptera</taxon>
        <taxon>Psocodea</taxon>
        <taxon>Troctomorpha</taxon>
        <taxon>Phthiraptera</taxon>
        <taxon>Anoplura</taxon>
        <taxon>Pediculidae</taxon>
        <taxon>Pediculus</taxon>
    </lineage>
</organism>
<dbReference type="CDD" id="cd16147">
    <property type="entry name" value="G6S"/>
    <property type="match status" value="1"/>
</dbReference>
<dbReference type="Pfam" id="PF00884">
    <property type="entry name" value="Sulfatase"/>
    <property type="match status" value="1"/>
</dbReference>
<accession>E0VPN4</accession>
<dbReference type="KEGG" id="phu:Phum_PHUM362030"/>
<keyword evidence="7" id="KW-1133">Transmembrane helix</keyword>
<dbReference type="InParanoid" id="E0VPN4"/>
<keyword evidence="3" id="KW-0732">Signal</keyword>
<gene>
    <name evidence="10" type="primary">8233409</name>
    <name evidence="9" type="ORF">Phum_PHUM362030</name>
</gene>
<keyword evidence="4 9" id="KW-0378">Hydrolase</keyword>
<evidence type="ECO:0000256" key="5">
    <source>
        <dbReference type="ARBA" id="ARBA00023180"/>
    </source>
</evidence>
<dbReference type="PIRSF" id="PIRSF036666">
    <property type="entry name" value="G6S"/>
    <property type="match status" value="1"/>
</dbReference>
<dbReference type="FunCoup" id="E0VPN4">
    <property type="interactions" value="554"/>
</dbReference>
<reference evidence="9" key="2">
    <citation type="submission" date="2007-04" db="EMBL/GenBank/DDBJ databases">
        <title>The genome of the human body louse.</title>
        <authorList>
            <consortium name="The Human Body Louse Genome Consortium"/>
            <person name="Kirkness E."/>
            <person name="Walenz B."/>
            <person name="Hass B."/>
            <person name="Bruggner R."/>
            <person name="Strausberg R."/>
        </authorList>
    </citation>
    <scope>NUCLEOTIDE SEQUENCE</scope>
    <source>
        <strain evidence="9">USDA</strain>
    </source>
</reference>
<dbReference type="CTD" id="8233409"/>
<keyword evidence="11" id="KW-1185">Reference proteome</keyword>
<evidence type="ECO:0000256" key="1">
    <source>
        <dbReference type="ARBA" id="ARBA00001913"/>
    </source>
</evidence>
<feature type="modified residue" description="3-oxoalanine (Cys)" evidence="6">
    <location>
        <position position="103"/>
    </location>
</feature>
<evidence type="ECO:0000256" key="6">
    <source>
        <dbReference type="PIRSR" id="PIRSR036666-50"/>
    </source>
</evidence>
<evidence type="ECO:0000256" key="7">
    <source>
        <dbReference type="SAM" id="Phobius"/>
    </source>
</evidence>
<dbReference type="eggNOG" id="KOG3731">
    <property type="taxonomic scope" value="Eukaryota"/>
</dbReference>
<evidence type="ECO:0000313" key="11">
    <source>
        <dbReference type="Proteomes" id="UP000009046"/>
    </source>
</evidence>
<proteinExistence type="inferred from homology"/>
<dbReference type="GO" id="GO:0005539">
    <property type="term" value="F:glycosaminoglycan binding"/>
    <property type="evidence" value="ECO:0007669"/>
    <property type="project" value="TreeGrafter"/>
</dbReference>
<dbReference type="PANTHER" id="PTHR43108:SF8">
    <property type="entry name" value="SD21168P"/>
    <property type="match status" value="1"/>
</dbReference>
<dbReference type="OMA" id="WCHGEHE"/>
<dbReference type="STRING" id="121224.E0VPN4"/>
<name>E0VPN4_PEDHC</name>
<evidence type="ECO:0000313" key="10">
    <source>
        <dbReference type="EnsemblMetazoa" id="PHUM362030-PA"/>
    </source>
</evidence>
<keyword evidence="7" id="KW-0812">Transmembrane</keyword>
<dbReference type="OrthoDB" id="96314at2759"/>
<keyword evidence="7" id="KW-0472">Membrane</keyword>
<dbReference type="RefSeq" id="XP_002428078.1">
    <property type="nucleotide sequence ID" value="XM_002428033.1"/>
</dbReference>
<dbReference type="Gene3D" id="3.40.720.10">
    <property type="entry name" value="Alkaline Phosphatase, subunit A"/>
    <property type="match status" value="1"/>
</dbReference>
<comment type="cofactor">
    <cofactor evidence="1">
        <name>Ca(2+)</name>
        <dbReference type="ChEBI" id="CHEBI:29108"/>
    </cofactor>
</comment>
<dbReference type="PANTHER" id="PTHR43108">
    <property type="entry name" value="N-ACETYLGLUCOSAMINE-6-SULFATASE FAMILY MEMBER"/>
    <property type="match status" value="1"/>
</dbReference>
<evidence type="ECO:0000256" key="3">
    <source>
        <dbReference type="ARBA" id="ARBA00022729"/>
    </source>
</evidence>
<evidence type="ECO:0000259" key="8">
    <source>
        <dbReference type="Pfam" id="PF00884"/>
    </source>
</evidence>
<dbReference type="EMBL" id="AAZO01004205">
    <property type="status" value="NOT_ANNOTATED_CDS"/>
    <property type="molecule type" value="Genomic_DNA"/>
</dbReference>
<dbReference type="InterPro" id="IPR024607">
    <property type="entry name" value="Sulfatase_CS"/>
</dbReference>
<dbReference type="InterPro" id="IPR000917">
    <property type="entry name" value="Sulfatase_N"/>
</dbReference>
<sequence>MVDKTKLPDIKFYFEKKKKFLHLVQLTTATTTTTTTNMLLLFYVLTFSIQATVSFGKRPNIIIILTDDLDVELGGLNPLKKTKVNIGDEGIYCTNAFVTTPICCPSRSSILTGLYLHSHGVVNNSLEGGCSGLKWQKKFETNTFGSILQSHNYKTFYAGKYLNRYGYKSSGGVGHVPKGWDWWIGLVGNSAYYNYTLSVNGSKVRRGTQESDYLTDVIKEYSLKFLNEHQTFNNEFLMFINPPSPHEPFTPAKRHLGKYDKIKAPRTPNFNKLTDKNGKHWLLRLPPNELPSNVIERIDTIYRNRWETLLSVDELVETIIMKLKKLNILNETYIIFTSDNGFHMGQFELPWDKRQPYETDIRVPLMIRGPGIRSRKRKKFKDVVLNIDLAPTILEMSGIREKYKMDGKSILNDIIESNNNNNNNDMKSRNFLVEYEGEHDVGRGKKNPCYEDNNNNLKLCYPETCCKCFDSKNNTYLCLRRISGRENIIFCLFDDDESFIEFYDINRDPYQQINLSPQINIKFWTSVLDCCRHYMKFNINVVDYCFHRFKIPEII</sequence>
<dbReference type="AlphaFoldDB" id="E0VPN4"/>
<protein>
    <submittedName>
        <fullName evidence="9">N-acetylglucosamine-6-sulfatase, putative</fullName>
        <ecNumber evidence="9">3.1.6.14</ecNumber>
    </submittedName>
</protein>
<dbReference type="EC" id="3.1.6.14" evidence="9"/>
<evidence type="ECO:0000256" key="4">
    <source>
        <dbReference type="ARBA" id="ARBA00022801"/>
    </source>
</evidence>
<dbReference type="GO" id="GO:0008449">
    <property type="term" value="F:N-acetylglucosamine-6-sulfatase activity"/>
    <property type="evidence" value="ECO:0007669"/>
    <property type="project" value="UniProtKB-EC"/>
</dbReference>
<dbReference type="VEuPathDB" id="VectorBase:PHUM362030"/>
<comment type="PTM">
    <text evidence="6">The conversion to 3-oxoalanine (also known as C-formylglycine, FGly), of a serine or cysteine residue in prokaryotes and of a cysteine residue in eukaryotes, is critical for catalytic activity.</text>
</comment>
<dbReference type="InterPro" id="IPR017850">
    <property type="entry name" value="Alkaline_phosphatase_core_sf"/>
</dbReference>
<reference evidence="9" key="1">
    <citation type="submission" date="2007-04" db="EMBL/GenBank/DDBJ databases">
        <title>Annotation of Pediculus humanus corporis strain USDA.</title>
        <authorList>
            <person name="Kirkness E."/>
            <person name="Hannick L."/>
            <person name="Hass B."/>
            <person name="Bruggner R."/>
            <person name="Lawson D."/>
            <person name="Bidwell S."/>
            <person name="Joardar V."/>
            <person name="Caler E."/>
            <person name="Walenz B."/>
            <person name="Inman J."/>
            <person name="Schobel S."/>
            <person name="Galinsky K."/>
            <person name="Amedeo P."/>
            <person name="Strausberg R."/>
        </authorList>
    </citation>
    <scope>NUCLEOTIDE SEQUENCE</scope>
    <source>
        <strain evidence="9">USDA</strain>
    </source>
</reference>
<dbReference type="Proteomes" id="UP000009046">
    <property type="component" value="Unassembled WGS sequence"/>
</dbReference>
<feature type="transmembrane region" description="Helical" evidence="7">
    <location>
        <begin position="20"/>
        <end position="45"/>
    </location>
</feature>
<feature type="domain" description="Sulfatase N-terminal" evidence="8">
    <location>
        <begin position="59"/>
        <end position="399"/>
    </location>
</feature>
<keyword evidence="5" id="KW-0325">Glycoprotein</keyword>
<dbReference type="InterPro" id="IPR012251">
    <property type="entry name" value="GlcNAc_6-SO4ase"/>
</dbReference>
<evidence type="ECO:0000256" key="2">
    <source>
        <dbReference type="ARBA" id="ARBA00008779"/>
    </source>
</evidence>
<dbReference type="GeneID" id="8233409"/>
<dbReference type="SUPFAM" id="SSF53649">
    <property type="entry name" value="Alkaline phosphatase-like"/>
    <property type="match status" value="1"/>
</dbReference>
<dbReference type="EnsemblMetazoa" id="PHUM362030-RA">
    <property type="protein sequence ID" value="PHUM362030-PA"/>
    <property type="gene ID" value="PHUM362030"/>
</dbReference>
<comment type="similarity">
    <text evidence="2">Belongs to the sulfatase family.</text>
</comment>
<reference evidence="10" key="3">
    <citation type="submission" date="2020-05" db="UniProtKB">
        <authorList>
            <consortium name="EnsemblMetazoa"/>
        </authorList>
    </citation>
    <scope>IDENTIFICATION</scope>
    <source>
        <strain evidence="10">USDA</strain>
    </source>
</reference>
<dbReference type="GO" id="GO:0030203">
    <property type="term" value="P:glycosaminoglycan metabolic process"/>
    <property type="evidence" value="ECO:0007669"/>
    <property type="project" value="InterPro"/>
</dbReference>
<dbReference type="PROSITE" id="PS00523">
    <property type="entry name" value="SULFATASE_1"/>
    <property type="match status" value="1"/>
</dbReference>
<dbReference type="HOGENOM" id="CLU_006332_4_1_1"/>
<evidence type="ECO:0000313" key="9">
    <source>
        <dbReference type="EMBL" id="EEB15340.1"/>
    </source>
</evidence>
<dbReference type="EMBL" id="DS235366">
    <property type="protein sequence ID" value="EEB15340.1"/>
    <property type="molecule type" value="Genomic_DNA"/>
</dbReference>